<dbReference type="AlphaFoldDB" id="A0AAN7SU28"/>
<comment type="caution">
    <text evidence="2">The sequence shown here is derived from an EMBL/GenBank/DDBJ whole genome shotgun (WGS) entry which is preliminary data.</text>
</comment>
<keyword evidence="3" id="KW-1185">Reference proteome</keyword>
<protein>
    <submittedName>
        <fullName evidence="2">Uncharacterized protein</fullName>
    </submittedName>
</protein>
<organism evidence="2 3">
    <name type="scientific">Lithohypha guttulata</name>
    <dbReference type="NCBI Taxonomy" id="1690604"/>
    <lineage>
        <taxon>Eukaryota</taxon>
        <taxon>Fungi</taxon>
        <taxon>Dikarya</taxon>
        <taxon>Ascomycota</taxon>
        <taxon>Pezizomycotina</taxon>
        <taxon>Eurotiomycetes</taxon>
        <taxon>Chaetothyriomycetidae</taxon>
        <taxon>Chaetothyriales</taxon>
        <taxon>Trichomeriaceae</taxon>
        <taxon>Lithohypha</taxon>
    </lineage>
</organism>
<reference evidence="2 3" key="1">
    <citation type="submission" date="2023-08" db="EMBL/GenBank/DDBJ databases">
        <title>Black Yeasts Isolated from many extreme environments.</title>
        <authorList>
            <person name="Coleine C."/>
            <person name="Stajich J.E."/>
            <person name="Selbmann L."/>
        </authorList>
    </citation>
    <scope>NUCLEOTIDE SEQUENCE [LARGE SCALE GENOMIC DNA]</scope>
    <source>
        <strain evidence="2 3">CCFEE 5910</strain>
    </source>
</reference>
<dbReference type="Proteomes" id="UP001309876">
    <property type="component" value="Unassembled WGS sequence"/>
</dbReference>
<feature type="compositionally biased region" description="Polar residues" evidence="1">
    <location>
        <begin position="73"/>
        <end position="82"/>
    </location>
</feature>
<evidence type="ECO:0000313" key="3">
    <source>
        <dbReference type="Proteomes" id="UP001309876"/>
    </source>
</evidence>
<name>A0AAN7SU28_9EURO</name>
<gene>
    <name evidence="2" type="ORF">LTR05_007703</name>
</gene>
<sequence length="104" mass="10993">MSSLINKAKDALNPSASSTVSTTSSGEPAGPNAQKEDYVDKGLAAAEQKMGYSQSKETNEKITDAGRGLYEKQTGSKVSDKQLNSSLAINRYDHDGRLQAAGPE</sequence>
<feature type="region of interest" description="Disordered" evidence="1">
    <location>
        <begin position="1"/>
        <end position="82"/>
    </location>
</feature>
<proteinExistence type="predicted"/>
<evidence type="ECO:0000313" key="2">
    <source>
        <dbReference type="EMBL" id="KAK5081572.1"/>
    </source>
</evidence>
<feature type="compositionally biased region" description="Low complexity" evidence="1">
    <location>
        <begin position="15"/>
        <end position="25"/>
    </location>
</feature>
<accession>A0AAN7SU28</accession>
<evidence type="ECO:0000256" key="1">
    <source>
        <dbReference type="SAM" id="MobiDB-lite"/>
    </source>
</evidence>
<dbReference type="EMBL" id="JAVRRJ010000009">
    <property type="protein sequence ID" value="KAK5081572.1"/>
    <property type="molecule type" value="Genomic_DNA"/>
</dbReference>